<keyword evidence="2" id="KW-0472">Membrane</keyword>
<reference evidence="4" key="1">
    <citation type="submission" date="2016-10" db="EMBL/GenBank/DDBJ databases">
        <authorList>
            <person name="Varghese N."/>
            <person name="Submissions S."/>
        </authorList>
    </citation>
    <scope>NUCLEOTIDE SEQUENCE [LARGE SCALE GENOMIC DNA]</scope>
    <source>
        <strain evidence="4">Gh-48</strain>
    </source>
</reference>
<evidence type="ECO:0000256" key="1">
    <source>
        <dbReference type="PROSITE-ProRule" id="PRU00339"/>
    </source>
</evidence>
<proteinExistence type="predicted"/>
<keyword evidence="1" id="KW-0802">TPR repeat</keyword>
<keyword evidence="2" id="KW-0812">Transmembrane</keyword>
<organism evidence="3 4">
    <name type="scientific">Mucilaginibacter gossypiicola</name>
    <dbReference type="NCBI Taxonomy" id="551995"/>
    <lineage>
        <taxon>Bacteria</taxon>
        <taxon>Pseudomonadati</taxon>
        <taxon>Bacteroidota</taxon>
        <taxon>Sphingobacteriia</taxon>
        <taxon>Sphingobacteriales</taxon>
        <taxon>Sphingobacteriaceae</taxon>
        <taxon>Mucilaginibacter</taxon>
    </lineage>
</organism>
<dbReference type="STRING" id="551995.SAMN05192574_104652"/>
<keyword evidence="2" id="KW-1133">Transmembrane helix</keyword>
<dbReference type="RefSeq" id="WP_091211702.1">
    <property type="nucleotide sequence ID" value="NZ_FOCL01000004.1"/>
</dbReference>
<gene>
    <name evidence="3" type="ORF">SAMN05192574_104652</name>
</gene>
<dbReference type="Proteomes" id="UP000198942">
    <property type="component" value="Unassembled WGS sequence"/>
</dbReference>
<accession>A0A1H8KK84</accession>
<dbReference type="OrthoDB" id="9778494at2"/>
<dbReference type="InterPro" id="IPR019734">
    <property type="entry name" value="TPR_rpt"/>
</dbReference>
<dbReference type="PROSITE" id="PS50005">
    <property type="entry name" value="TPR"/>
    <property type="match status" value="1"/>
</dbReference>
<evidence type="ECO:0000313" key="3">
    <source>
        <dbReference type="EMBL" id="SEN93332.1"/>
    </source>
</evidence>
<evidence type="ECO:0000313" key="4">
    <source>
        <dbReference type="Proteomes" id="UP000198942"/>
    </source>
</evidence>
<dbReference type="SUPFAM" id="SSF48452">
    <property type="entry name" value="TPR-like"/>
    <property type="match status" value="1"/>
</dbReference>
<protein>
    <submittedName>
        <fullName evidence="3">Uncharacterized protein</fullName>
    </submittedName>
</protein>
<dbReference type="Gene3D" id="1.25.40.10">
    <property type="entry name" value="Tetratricopeptide repeat domain"/>
    <property type="match status" value="2"/>
</dbReference>
<keyword evidence="4" id="KW-1185">Reference proteome</keyword>
<dbReference type="PANTHER" id="PTHR45588:SF1">
    <property type="entry name" value="WW DOMAIN-CONTAINING PROTEIN"/>
    <property type="match status" value="1"/>
</dbReference>
<feature type="repeat" description="TPR" evidence="1">
    <location>
        <begin position="506"/>
        <end position="539"/>
    </location>
</feature>
<dbReference type="AlphaFoldDB" id="A0A1H8KK84"/>
<dbReference type="InterPro" id="IPR011990">
    <property type="entry name" value="TPR-like_helical_dom_sf"/>
</dbReference>
<name>A0A1H8KK84_9SPHI</name>
<dbReference type="SMART" id="SM00028">
    <property type="entry name" value="TPR"/>
    <property type="match status" value="3"/>
</dbReference>
<sequence length="582" mass="64986">MKNQLLLIKSFLGLMVVFFTAQSFYYFRYQKNTTTAAVILYKGTVKKAVVCGFVYNGTDSIPDIPALNGWGNYQWKITTSSDSAQFYFNQGISMYYGFHSIEAIASFIKATRFDPDCAMAWYGKSLAMGPTINYPNGYAPPADAYEASEKSKKLSTNCTPLEKELIAAMQHRYSKDSTLTVKQLRTNYADAMQVVYSKYPKNAEVLTLYADALLLLHPWDLYTHDFKPKPWTPQIRSLLEQAIAICPKHPGANHFYIHTMEASATPQMALKSAHILDTLMPQVSHITHMPSHIYIRTGNYEQGITNNTAAVAGYNTYLKQYSPVANGDILYKIHNIHLKVNCAQMAGNYQTALAAAYDAKAALPPYYLAAKGADGNFFQYVYMQPVLTAVRFGKWANILDAKPVDSLVYASALLHFSKGMAWCGKGNAINARHELKLLEIKMQDPSLKAPIDNFSSAYESASVASLILQGSIATAEKKYTEAINILRKAVTAEDHLIYNEPRDWPLPARHYLGNALLKAGRYNEAVTVLNKDLVINPNNGWALTGLQLAYQNTSNATALNKVKQQLKTAWKIKDIEIDKPVF</sequence>
<feature type="transmembrane region" description="Helical" evidence="2">
    <location>
        <begin position="7"/>
        <end position="27"/>
    </location>
</feature>
<dbReference type="PANTHER" id="PTHR45588">
    <property type="entry name" value="TPR DOMAIN-CONTAINING PROTEIN"/>
    <property type="match status" value="1"/>
</dbReference>
<evidence type="ECO:0000256" key="2">
    <source>
        <dbReference type="SAM" id="Phobius"/>
    </source>
</evidence>
<dbReference type="EMBL" id="FOCL01000004">
    <property type="protein sequence ID" value="SEN93332.1"/>
    <property type="molecule type" value="Genomic_DNA"/>
</dbReference>